<feature type="binding site" evidence="18">
    <location>
        <position position="166"/>
    </location>
    <ligand>
        <name>(6S)-NADPHX</name>
        <dbReference type="ChEBI" id="CHEBI:64076"/>
    </ligand>
</feature>
<dbReference type="HAMAP" id="MF_01965">
    <property type="entry name" value="NADHX_dehydratase"/>
    <property type="match status" value="1"/>
</dbReference>
<evidence type="ECO:0000256" key="3">
    <source>
        <dbReference type="ARBA" id="ARBA00006001"/>
    </source>
</evidence>
<dbReference type="PIRSF" id="PIRSF017184">
    <property type="entry name" value="Nnr"/>
    <property type="match status" value="1"/>
</dbReference>
<keyword evidence="5 18" id="KW-0479">Metal-binding</keyword>
<feature type="binding site" evidence="17">
    <location>
        <position position="329"/>
    </location>
    <ligand>
        <name>(6S)-NADPHX</name>
        <dbReference type="ChEBI" id="CHEBI:64076"/>
    </ligand>
</feature>
<comment type="catalytic activity">
    <reaction evidence="1 18 19">
        <text>(6R)-NADHX = (6S)-NADHX</text>
        <dbReference type="Rhea" id="RHEA:32215"/>
        <dbReference type="ChEBI" id="CHEBI:64074"/>
        <dbReference type="ChEBI" id="CHEBI:64075"/>
        <dbReference type="EC" id="5.1.99.6"/>
    </reaction>
</comment>
<comment type="subunit">
    <text evidence="17">Homotetramer.</text>
</comment>
<feature type="binding site" evidence="17">
    <location>
        <begin position="414"/>
        <end position="418"/>
    </location>
    <ligand>
        <name>AMP</name>
        <dbReference type="ChEBI" id="CHEBI:456215"/>
    </ligand>
</feature>
<dbReference type="PROSITE" id="PS51385">
    <property type="entry name" value="YJEF_N"/>
    <property type="match status" value="1"/>
</dbReference>
<dbReference type="HAMAP" id="MF_01966">
    <property type="entry name" value="NADHX_epimerase"/>
    <property type="match status" value="1"/>
</dbReference>
<keyword evidence="10 17" id="KW-0520">NAD</keyword>
<comment type="caution">
    <text evidence="18">Lacks conserved residue(s) required for the propagation of feature annotation.</text>
</comment>
<comment type="similarity">
    <text evidence="18">Belongs to the NnrE/AIBP family.</text>
</comment>
<dbReference type="PROSITE" id="PS51383">
    <property type="entry name" value="YJEF_C_3"/>
    <property type="match status" value="1"/>
</dbReference>
<comment type="cofactor">
    <cofactor evidence="18 19">
        <name>K(+)</name>
        <dbReference type="ChEBI" id="CHEBI:29103"/>
    </cofactor>
    <text evidence="18 19">Binds 1 potassium ion per subunit.</text>
</comment>
<dbReference type="InterPro" id="IPR036652">
    <property type="entry name" value="YjeF_N_dom_sf"/>
</dbReference>
<dbReference type="Gene3D" id="3.40.1190.20">
    <property type="match status" value="1"/>
</dbReference>
<evidence type="ECO:0000256" key="17">
    <source>
        <dbReference type="HAMAP-Rule" id="MF_01965"/>
    </source>
</evidence>
<sequence>MSGNHSSEPQVVLRPLYRAEQVRELDRRTIAGGIEGFALMQRAATAAWQSLRARWPGIKRISVLCGGGNNGGDGHVLAALAAVAGVAVQRIAVKPLEELEGDAARAAEMATAAGVGCEPWRRGIAFDGEVIVDALLGTGLSGEVRGAFREAIEAINACGLPVLAIDIPSGLAADTGAELGVAVRASRTVTFIGDKIGLHTGRAPALAGEVHFRALGVDARQHADLPAAAELLDQELIKAWLPSRARDAHKGAMGHVLVLGGAPGFGGAALLASEAAARLGAGKISLATAPAHVTACLTYRPEVMVHGLRGAAELGELPERADVLVVGPGLGQGAWGQGMLQAALAASRPLVVDADGLNLLASHFTGQRRDDWILTPHPGEAGRLLGCRAAEVEADRPAAAHELQRRYGGVVVLKGAGSLVAGPAGLAVCPYGNPGMASGGMGDVLSGMLGALLAQGLPLEAAARIGVMTHALAADMAVRDAGERGLLAADLASYARVIVNPDFEPGLHSLAGGH</sequence>
<evidence type="ECO:0000256" key="5">
    <source>
        <dbReference type="ARBA" id="ARBA00022723"/>
    </source>
</evidence>
<evidence type="ECO:0000256" key="13">
    <source>
        <dbReference type="ARBA" id="ARBA00023268"/>
    </source>
</evidence>
<dbReference type="InterPro" id="IPR004443">
    <property type="entry name" value="YjeF_N_dom"/>
</dbReference>
<dbReference type="GO" id="GO:0110051">
    <property type="term" value="P:metabolite repair"/>
    <property type="evidence" value="ECO:0007669"/>
    <property type="project" value="TreeGrafter"/>
</dbReference>
<comment type="catalytic activity">
    <reaction evidence="16 17 19">
        <text>(6S)-NADPHX + ADP = AMP + phosphate + NADPH + H(+)</text>
        <dbReference type="Rhea" id="RHEA:32235"/>
        <dbReference type="ChEBI" id="CHEBI:15378"/>
        <dbReference type="ChEBI" id="CHEBI:43474"/>
        <dbReference type="ChEBI" id="CHEBI:57783"/>
        <dbReference type="ChEBI" id="CHEBI:64076"/>
        <dbReference type="ChEBI" id="CHEBI:456215"/>
        <dbReference type="ChEBI" id="CHEBI:456216"/>
        <dbReference type="EC" id="4.2.1.136"/>
    </reaction>
</comment>
<evidence type="ECO:0000256" key="19">
    <source>
        <dbReference type="PIRNR" id="PIRNR017184"/>
    </source>
</evidence>
<keyword evidence="12 17" id="KW-0456">Lyase</keyword>
<reference evidence="23" key="1">
    <citation type="submission" date="2020-05" db="EMBL/GenBank/DDBJ databases">
        <authorList>
            <person name="Wang L."/>
            <person name="Shao Z."/>
        </authorList>
    </citation>
    <scope>NUCLEOTIDE SEQUENCE</scope>
    <source>
        <strain evidence="22">MCCC 1A05748</strain>
        <strain evidence="23">MCCC 1A05776</strain>
    </source>
</reference>
<feature type="binding site" evidence="18">
    <location>
        <begin position="137"/>
        <end position="143"/>
    </location>
    <ligand>
        <name>(6S)-NADPHX</name>
        <dbReference type="ChEBI" id="CHEBI:64076"/>
    </ligand>
</feature>
<feature type="domain" description="YjeF C-terminal" evidence="20">
    <location>
        <begin position="233"/>
        <end position="502"/>
    </location>
</feature>
<feature type="binding site" evidence="18">
    <location>
        <position position="133"/>
    </location>
    <ligand>
        <name>K(+)</name>
        <dbReference type="ChEBI" id="CHEBI:29103"/>
    </ligand>
</feature>
<comment type="caution">
    <text evidence="23">The sequence shown here is derived from an EMBL/GenBank/DDBJ whole genome shotgun (WGS) entry which is preliminary data.</text>
</comment>
<evidence type="ECO:0000259" key="21">
    <source>
        <dbReference type="PROSITE" id="PS51385"/>
    </source>
</evidence>
<evidence type="ECO:0000256" key="15">
    <source>
        <dbReference type="ARBA" id="ARBA00048238"/>
    </source>
</evidence>
<dbReference type="GO" id="GO:0046496">
    <property type="term" value="P:nicotinamide nucleotide metabolic process"/>
    <property type="evidence" value="ECO:0007669"/>
    <property type="project" value="UniProtKB-UniRule"/>
</dbReference>
<keyword evidence="8 17" id="KW-0521">NADP</keyword>
<dbReference type="EMBL" id="JABFTS010000003">
    <property type="protein sequence ID" value="MCE8051537.1"/>
    <property type="molecule type" value="Genomic_DNA"/>
</dbReference>
<dbReference type="InterPro" id="IPR029056">
    <property type="entry name" value="Ribokinase-like"/>
</dbReference>
<proteinExistence type="inferred from homology"/>
<evidence type="ECO:0000256" key="8">
    <source>
        <dbReference type="ARBA" id="ARBA00022857"/>
    </source>
</evidence>
<evidence type="ECO:0000256" key="12">
    <source>
        <dbReference type="ARBA" id="ARBA00023239"/>
    </source>
</evidence>
<evidence type="ECO:0000256" key="1">
    <source>
        <dbReference type="ARBA" id="ARBA00000013"/>
    </source>
</evidence>
<dbReference type="EC" id="4.2.1.136" evidence="19"/>
<dbReference type="SUPFAM" id="SSF53613">
    <property type="entry name" value="Ribokinase-like"/>
    <property type="match status" value="1"/>
</dbReference>
<comment type="function">
    <text evidence="14 19">Bifunctional enzyme that catalyzes the epimerization of the S- and R-forms of NAD(P)HX and the dehydration of the S-form of NAD(P)HX at the expense of ADP, which is converted to AMP. This allows the repair of both epimers of NAD(P)HX, a damaged form of NAD(P)H that is a result of enzymatic or heat-dependent hydration.</text>
</comment>
<dbReference type="Proteomes" id="UP001320178">
    <property type="component" value="Unassembled WGS sequence"/>
</dbReference>
<keyword evidence="7 17" id="KW-0067">ATP-binding</keyword>
<dbReference type="EC" id="5.1.99.6" evidence="19"/>
<feature type="binding site" evidence="17">
    <location>
        <position position="268"/>
    </location>
    <ligand>
        <name>(6S)-NADPHX</name>
        <dbReference type="ChEBI" id="CHEBI:64076"/>
    </ligand>
</feature>
<protein>
    <recommendedName>
        <fullName evidence="19">Bifunctional NAD(P)H-hydrate repair enzyme</fullName>
    </recommendedName>
    <alternativeName>
        <fullName evidence="19">Nicotinamide nucleotide repair protein</fullName>
    </alternativeName>
    <domain>
        <recommendedName>
            <fullName evidence="19">ADP-dependent (S)-NAD(P)H-hydrate dehydratase</fullName>
            <ecNumber evidence="19">4.2.1.136</ecNumber>
        </recommendedName>
        <alternativeName>
            <fullName evidence="19">ADP-dependent NAD(P)HX dehydratase</fullName>
        </alternativeName>
    </domain>
    <domain>
        <recommendedName>
            <fullName evidence="19">NAD(P)H-hydrate epimerase</fullName>
            <ecNumber evidence="19">5.1.99.6</ecNumber>
        </recommendedName>
    </domain>
</protein>
<evidence type="ECO:0000256" key="10">
    <source>
        <dbReference type="ARBA" id="ARBA00023027"/>
    </source>
</evidence>
<comment type="cofactor">
    <cofactor evidence="17">
        <name>Mg(2+)</name>
        <dbReference type="ChEBI" id="CHEBI:18420"/>
    </cofactor>
</comment>
<dbReference type="Proteomes" id="UP001320154">
    <property type="component" value="Unassembled WGS sequence"/>
</dbReference>
<evidence type="ECO:0000256" key="6">
    <source>
        <dbReference type="ARBA" id="ARBA00022741"/>
    </source>
</evidence>
<comment type="catalytic activity">
    <reaction evidence="15 17 19">
        <text>(6S)-NADHX + ADP = AMP + phosphate + NADH + H(+)</text>
        <dbReference type="Rhea" id="RHEA:32223"/>
        <dbReference type="ChEBI" id="CHEBI:15378"/>
        <dbReference type="ChEBI" id="CHEBI:43474"/>
        <dbReference type="ChEBI" id="CHEBI:57945"/>
        <dbReference type="ChEBI" id="CHEBI:64074"/>
        <dbReference type="ChEBI" id="CHEBI:456215"/>
        <dbReference type="ChEBI" id="CHEBI:456216"/>
        <dbReference type="EC" id="4.2.1.136"/>
    </reaction>
</comment>
<dbReference type="NCBIfam" id="TIGR00197">
    <property type="entry name" value="yjeF_nterm"/>
    <property type="match status" value="1"/>
</dbReference>
<evidence type="ECO:0000259" key="20">
    <source>
        <dbReference type="PROSITE" id="PS51383"/>
    </source>
</evidence>
<dbReference type="Gene3D" id="3.40.50.10260">
    <property type="entry name" value="YjeF N-terminal domain"/>
    <property type="match status" value="1"/>
</dbReference>
<evidence type="ECO:0000256" key="11">
    <source>
        <dbReference type="ARBA" id="ARBA00023235"/>
    </source>
</evidence>
<evidence type="ECO:0000313" key="23">
    <source>
        <dbReference type="EMBL" id="MCE8051537.1"/>
    </source>
</evidence>
<name>A0AAW4YTG7_9GAMM</name>
<evidence type="ECO:0000256" key="7">
    <source>
        <dbReference type="ARBA" id="ARBA00022840"/>
    </source>
</evidence>
<comment type="similarity">
    <text evidence="17">Belongs to the NnrD/CARKD family.</text>
</comment>
<evidence type="ECO:0000313" key="25">
    <source>
        <dbReference type="Proteomes" id="UP001320178"/>
    </source>
</evidence>
<dbReference type="PANTHER" id="PTHR12592">
    <property type="entry name" value="ATP-DEPENDENT (S)-NAD(P)H-HYDRATE DEHYDRATASE FAMILY MEMBER"/>
    <property type="match status" value="1"/>
</dbReference>
<evidence type="ECO:0000256" key="4">
    <source>
        <dbReference type="ARBA" id="ARBA00009524"/>
    </source>
</evidence>
<dbReference type="Pfam" id="PF03853">
    <property type="entry name" value="YjeF_N"/>
    <property type="match status" value="1"/>
</dbReference>
<evidence type="ECO:0000256" key="9">
    <source>
        <dbReference type="ARBA" id="ARBA00022958"/>
    </source>
</evidence>
<reference evidence="23 24" key="2">
    <citation type="journal article" date="2021" name="Front. Microbiol.">
        <title>Aerobic Denitrification and Heterotrophic Sulfur Oxidation in the Genus Halomonas Revealed by Six Novel Species Characterizations and Genome-Based Analysis.</title>
        <authorList>
            <person name="Wang L."/>
            <person name="Shao Z."/>
        </authorList>
    </citation>
    <scope>NUCLEOTIDE SEQUENCE</scope>
    <source>
        <strain evidence="22 24">MCCC 1A05748</strain>
        <strain evidence="23">MCCC 1A05776</strain>
    </source>
</reference>
<gene>
    <name evidence="17" type="primary">nnrD</name>
    <name evidence="18" type="synonym">nnrE</name>
    <name evidence="22" type="ORF">HOP60_04040</name>
    <name evidence="23" type="ORF">HOP61_09555</name>
</gene>
<dbReference type="GO" id="GO:0046872">
    <property type="term" value="F:metal ion binding"/>
    <property type="evidence" value="ECO:0007669"/>
    <property type="project" value="UniProtKB-UniRule"/>
</dbReference>
<comment type="catalytic activity">
    <reaction evidence="2 18 19">
        <text>(6R)-NADPHX = (6S)-NADPHX</text>
        <dbReference type="Rhea" id="RHEA:32227"/>
        <dbReference type="ChEBI" id="CHEBI:64076"/>
        <dbReference type="ChEBI" id="CHEBI:64077"/>
        <dbReference type="EC" id="5.1.99.6"/>
    </reaction>
</comment>
<evidence type="ECO:0000256" key="14">
    <source>
        <dbReference type="ARBA" id="ARBA00025153"/>
    </source>
</evidence>
<comment type="function">
    <text evidence="17">Catalyzes the dehydration of the S-form of NAD(P)HX at the expense of ADP, which is converted to AMP. Together with NAD(P)HX epimerase, which catalyzes the epimerization of the S- and R-forms, the enzyme allows the repair of both epimers of NAD(P)HX, a damaged form of NAD(P)H that is a result of enzymatic or heat-dependent hydration.</text>
</comment>
<dbReference type="GO" id="GO:0052855">
    <property type="term" value="F:ADP-dependent NAD(P)H-hydrate dehydratase activity"/>
    <property type="evidence" value="ECO:0007669"/>
    <property type="project" value="UniProtKB-UniRule"/>
</dbReference>
<dbReference type="RefSeq" id="WP_234239257.1">
    <property type="nucleotide sequence ID" value="NZ_JABFTQ010000002.1"/>
</dbReference>
<evidence type="ECO:0000313" key="24">
    <source>
        <dbReference type="Proteomes" id="UP001320154"/>
    </source>
</evidence>
<evidence type="ECO:0000256" key="18">
    <source>
        <dbReference type="HAMAP-Rule" id="MF_01966"/>
    </source>
</evidence>
<evidence type="ECO:0000256" key="2">
    <source>
        <dbReference type="ARBA" id="ARBA00000909"/>
    </source>
</evidence>
<feature type="binding site" evidence="17">
    <location>
        <position position="443"/>
    </location>
    <ligand>
        <name>(6S)-NADPHX</name>
        <dbReference type="ChEBI" id="CHEBI:64076"/>
    </ligand>
</feature>
<comment type="similarity">
    <text evidence="4 19">In the C-terminal section; belongs to the NnrD/CARKD family.</text>
</comment>
<feature type="binding site" evidence="17">
    <location>
        <position position="377"/>
    </location>
    <ligand>
        <name>(6S)-NADPHX</name>
        <dbReference type="ChEBI" id="CHEBI:64076"/>
    </ligand>
</feature>
<dbReference type="CDD" id="cd01171">
    <property type="entry name" value="YXKO-related"/>
    <property type="match status" value="1"/>
</dbReference>
<keyword evidence="11 18" id="KW-0413">Isomerase</keyword>
<dbReference type="GO" id="GO:0052856">
    <property type="term" value="F:NAD(P)HX epimerase activity"/>
    <property type="evidence" value="ECO:0007669"/>
    <property type="project" value="UniProtKB-UniRule"/>
</dbReference>
<keyword evidence="6 17" id="KW-0547">Nucleotide-binding</keyword>
<dbReference type="PANTHER" id="PTHR12592:SF0">
    <property type="entry name" value="ATP-DEPENDENT (S)-NAD(P)H-HYDRATE DEHYDRATASE"/>
    <property type="match status" value="1"/>
</dbReference>
<dbReference type="AlphaFoldDB" id="A0AAW4YTG7"/>
<comment type="similarity">
    <text evidence="3 19">In the N-terminal section; belongs to the NnrE/AIBP family.</text>
</comment>
<dbReference type="InterPro" id="IPR017953">
    <property type="entry name" value="Carbohydrate_kinase_pred_CS"/>
</dbReference>
<dbReference type="InterPro" id="IPR030677">
    <property type="entry name" value="Nnr"/>
</dbReference>
<keyword evidence="13" id="KW-0511">Multifunctional enzyme</keyword>
<feature type="domain" description="YjeF N-terminal" evidence="21">
    <location>
        <begin position="22"/>
        <end position="223"/>
    </location>
</feature>
<feature type="binding site" evidence="18">
    <location>
        <position position="169"/>
    </location>
    <ligand>
        <name>K(+)</name>
        <dbReference type="ChEBI" id="CHEBI:29103"/>
    </ligand>
</feature>
<feature type="binding site" evidence="18">
    <location>
        <position position="70"/>
    </location>
    <ligand>
        <name>K(+)</name>
        <dbReference type="ChEBI" id="CHEBI:29103"/>
    </ligand>
</feature>
<dbReference type="Pfam" id="PF01256">
    <property type="entry name" value="Carb_kinase"/>
    <property type="match status" value="1"/>
</dbReference>
<dbReference type="GO" id="GO:0005524">
    <property type="term" value="F:ATP binding"/>
    <property type="evidence" value="ECO:0007669"/>
    <property type="project" value="UniProtKB-UniRule"/>
</dbReference>
<keyword evidence="24" id="KW-1185">Reference proteome</keyword>
<organism evidence="23 25">
    <name type="scientific">Billgrantia desiderata</name>
    <dbReference type="NCBI Taxonomy" id="52021"/>
    <lineage>
        <taxon>Bacteria</taxon>
        <taxon>Pseudomonadati</taxon>
        <taxon>Pseudomonadota</taxon>
        <taxon>Gammaproteobacteria</taxon>
        <taxon>Oceanospirillales</taxon>
        <taxon>Halomonadaceae</taxon>
        <taxon>Billgrantia</taxon>
    </lineage>
</organism>
<accession>A0AAW4YTG7</accession>
<dbReference type="SUPFAM" id="SSF64153">
    <property type="entry name" value="YjeF N-terminal domain-like"/>
    <property type="match status" value="1"/>
</dbReference>
<feature type="binding site" evidence="17">
    <location>
        <position position="442"/>
    </location>
    <ligand>
        <name>AMP</name>
        <dbReference type="ChEBI" id="CHEBI:456215"/>
    </ligand>
</feature>
<dbReference type="EMBL" id="JABFTQ010000002">
    <property type="protein sequence ID" value="MCE8045899.1"/>
    <property type="molecule type" value="Genomic_DNA"/>
</dbReference>
<comment type="function">
    <text evidence="18">Catalyzes the epimerization of the S- and R-forms of NAD(P)HX, a damaged form of NAD(P)H that is a result of enzymatic or heat-dependent hydration. This is a prerequisite for the S-specific NAD(P)H-hydrate dehydratase to allow the repair of both epimers of NAD(P)HX.</text>
</comment>
<dbReference type="PROSITE" id="PS01050">
    <property type="entry name" value="YJEF_C_2"/>
    <property type="match status" value="1"/>
</dbReference>
<evidence type="ECO:0000256" key="16">
    <source>
        <dbReference type="ARBA" id="ARBA00049209"/>
    </source>
</evidence>
<keyword evidence="9 18" id="KW-0630">Potassium</keyword>
<evidence type="ECO:0000313" key="22">
    <source>
        <dbReference type="EMBL" id="MCE8045899.1"/>
    </source>
</evidence>
<dbReference type="NCBIfam" id="TIGR00196">
    <property type="entry name" value="yjeF_cterm"/>
    <property type="match status" value="1"/>
</dbReference>
<feature type="binding site" evidence="18">
    <location>
        <begin position="69"/>
        <end position="73"/>
    </location>
    <ligand>
        <name>(6S)-NADPHX</name>
        <dbReference type="ChEBI" id="CHEBI:64076"/>
    </ligand>
</feature>
<dbReference type="InterPro" id="IPR000631">
    <property type="entry name" value="CARKD"/>
</dbReference>